<dbReference type="AlphaFoldDB" id="A0A9X1VDQ8"/>
<evidence type="ECO:0000256" key="1">
    <source>
        <dbReference type="SAM" id="SignalP"/>
    </source>
</evidence>
<reference evidence="2" key="1">
    <citation type="submission" date="2022-03" db="EMBL/GenBank/DDBJ databases">
        <title>Bacterial whole genome sequence for Hymenobacter sp. DH14.</title>
        <authorList>
            <person name="Le V."/>
        </authorList>
    </citation>
    <scope>NUCLEOTIDE SEQUENCE</scope>
    <source>
        <strain evidence="2">DH14</strain>
    </source>
</reference>
<dbReference type="InterPro" id="IPR046219">
    <property type="entry name" value="DUF6252"/>
</dbReference>
<evidence type="ECO:0000313" key="3">
    <source>
        <dbReference type="Proteomes" id="UP001139193"/>
    </source>
</evidence>
<dbReference type="RefSeq" id="WP_241935110.1">
    <property type="nucleotide sequence ID" value="NZ_JALBGC010000002.1"/>
</dbReference>
<evidence type="ECO:0000313" key="2">
    <source>
        <dbReference type="EMBL" id="MCI1186822.1"/>
    </source>
</evidence>
<feature type="signal peptide" evidence="1">
    <location>
        <begin position="1"/>
        <end position="28"/>
    </location>
</feature>
<dbReference type="PROSITE" id="PS51257">
    <property type="entry name" value="PROKAR_LIPOPROTEIN"/>
    <property type="match status" value="1"/>
</dbReference>
<gene>
    <name evidence="2" type="ORF">MON38_05280</name>
</gene>
<keyword evidence="3" id="KW-1185">Reference proteome</keyword>
<sequence length="167" mass="16780">MRIPVFPLRRSAALLLLTTLGACSSSKKDDPTATPAKGMSWTVDGTTQTTTTLQSQKFQSSISVAGTIPASANPTYLSLEFPNAVGTYTFSPTAAASATYVANAGTSSPSTAYYAGATGSGTVTGAGTIVVTALTATSVQGTFTFTGINANTGNAKSITNGTFNVGL</sequence>
<organism evidence="2 3">
    <name type="scientific">Hymenobacter cyanobacteriorum</name>
    <dbReference type="NCBI Taxonomy" id="2926463"/>
    <lineage>
        <taxon>Bacteria</taxon>
        <taxon>Pseudomonadati</taxon>
        <taxon>Bacteroidota</taxon>
        <taxon>Cytophagia</taxon>
        <taxon>Cytophagales</taxon>
        <taxon>Hymenobacteraceae</taxon>
        <taxon>Hymenobacter</taxon>
    </lineage>
</organism>
<accession>A0A9X1VDQ8</accession>
<dbReference type="EMBL" id="JALBGC010000002">
    <property type="protein sequence ID" value="MCI1186822.1"/>
    <property type="molecule type" value="Genomic_DNA"/>
</dbReference>
<feature type="chain" id="PRO_5040878601" evidence="1">
    <location>
        <begin position="29"/>
        <end position="167"/>
    </location>
</feature>
<protein>
    <submittedName>
        <fullName evidence="2">DUF6252 family protein</fullName>
    </submittedName>
</protein>
<comment type="caution">
    <text evidence="2">The sequence shown here is derived from an EMBL/GenBank/DDBJ whole genome shotgun (WGS) entry which is preliminary data.</text>
</comment>
<proteinExistence type="predicted"/>
<dbReference type="Proteomes" id="UP001139193">
    <property type="component" value="Unassembled WGS sequence"/>
</dbReference>
<keyword evidence="1" id="KW-0732">Signal</keyword>
<name>A0A9X1VDQ8_9BACT</name>
<dbReference type="Pfam" id="PF19765">
    <property type="entry name" value="DUF6252"/>
    <property type="match status" value="1"/>
</dbReference>